<evidence type="ECO:0000256" key="1">
    <source>
        <dbReference type="HAMAP-Rule" id="MF_00800"/>
    </source>
</evidence>
<evidence type="ECO:0000313" key="2">
    <source>
        <dbReference type="EMBL" id="QDI91757.1"/>
    </source>
</evidence>
<name>A0A514LIS6_9BACI</name>
<protein>
    <recommendedName>
        <fullName evidence="1">UPF0340 protein EPH95_11710</fullName>
    </recommendedName>
</protein>
<organism evidence="2 3">
    <name type="scientific">Salicibibacter halophilus</name>
    <dbReference type="NCBI Taxonomy" id="2502791"/>
    <lineage>
        <taxon>Bacteria</taxon>
        <taxon>Bacillati</taxon>
        <taxon>Bacillota</taxon>
        <taxon>Bacilli</taxon>
        <taxon>Bacillales</taxon>
        <taxon>Bacillaceae</taxon>
        <taxon>Salicibibacter</taxon>
    </lineage>
</organism>
<dbReference type="NCBIfam" id="TIGR01440">
    <property type="entry name" value="TIGR01440 family protein"/>
    <property type="match status" value="1"/>
</dbReference>
<dbReference type="RefSeq" id="WP_142090200.1">
    <property type="nucleotide sequence ID" value="NZ_CP035485.1"/>
</dbReference>
<reference evidence="3" key="1">
    <citation type="submission" date="2019-01" db="EMBL/GenBank/DDBJ databases">
        <title>Genomic analysis of Salicibibacter sp. NKC3-5.</title>
        <authorList>
            <person name="Oh Y.J."/>
        </authorList>
    </citation>
    <scope>NUCLEOTIDE SEQUENCE [LARGE SCALE GENOMIC DNA]</scope>
    <source>
        <strain evidence="3">NKC3-5</strain>
    </source>
</reference>
<gene>
    <name evidence="2" type="ORF">EPH95_11710</name>
</gene>
<comment type="similarity">
    <text evidence="1">Belongs to the UPF0340 family.</text>
</comment>
<sequence length="184" mass="19384">MSAKSFSEVLGDLLHELNAQAQLSPKSLLVIGASTSEIAGERIGSAGSEEIAADVYSVIERFREKIGCSVAYQGCEHINRALVIPRDYAEKHDLEIVTVVPCRRAGGSLATYAYARGDDMVVVEGVQADAGIDIGATLIGMHLKHVAVPVRGSEASIGHAPVTMARTRPKYIGGPRASYPGPGV</sequence>
<proteinExistence type="inferred from homology"/>
<dbReference type="PIRSF" id="PIRSF007510">
    <property type="entry name" value="UCP007510"/>
    <property type="match status" value="1"/>
</dbReference>
<dbReference type="AlphaFoldDB" id="A0A514LIS6"/>
<dbReference type="Proteomes" id="UP000319756">
    <property type="component" value="Chromosome"/>
</dbReference>
<dbReference type="OrthoDB" id="9803187at2"/>
<evidence type="ECO:0000313" key="3">
    <source>
        <dbReference type="Proteomes" id="UP000319756"/>
    </source>
</evidence>
<dbReference type="EMBL" id="CP035485">
    <property type="protein sequence ID" value="QDI91757.1"/>
    <property type="molecule type" value="Genomic_DNA"/>
</dbReference>
<dbReference type="InterPro" id="IPR006340">
    <property type="entry name" value="DUF436"/>
</dbReference>
<dbReference type="KEGG" id="sale:EPH95_11710"/>
<dbReference type="Pfam" id="PF04260">
    <property type="entry name" value="DUF436"/>
    <property type="match status" value="1"/>
</dbReference>
<dbReference type="InterPro" id="IPR028345">
    <property type="entry name" value="Antibiotic_NAT-like"/>
</dbReference>
<dbReference type="HAMAP" id="MF_00800">
    <property type="entry name" value="UPF0340"/>
    <property type="match status" value="1"/>
</dbReference>
<dbReference type="Gene3D" id="3.40.50.10360">
    <property type="entry name" value="Hypothetical protein TT1679"/>
    <property type="match status" value="1"/>
</dbReference>
<keyword evidence="3" id="KW-1185">Reference proteome</keyword>
<accession>A0A514LIS6</accession>
<dbReference type="SUPFAM" id="SSF110710">
    <property type="entry name" value="TTHA0583/YokD-like"/>
    <property type="match status" value="1"/>
</dbReference>